<dbReference type="GO" id="GO:0000287">
    <property type="term" value="F:magnesium ion binding"/>
    <property type="evidence" value="ECO:0007669"/>
    <property type="project" value="InterPro"/>
</dbReference>
<evidence type="ECO:0000259" key="6">
    <source>
        <dbReference type="Pfam" id="PF00692"/>
    </source>
</evidence>
<accession>A0A0A7G0P4</accession>
<reference evidence="7 8" key="1">
    <citation type="journal article" date="2015" name="Infect. Genet. Evol.">
        <title>Genomic sequences of six botulinum neurotoxin-producing strains representing three clostridial species illustrate the mobility and diversity of botulinum neurotoxin genes.</title>
        <authorList>
            <person name="Smith T.J."/>
            <person name="Hill K.K."/>
            <person name="Xie G."/>
            <person name="Foley B.T."/>
            <person name="Williamson C.H."/>
            <person name="Foster J.T."/>
            <person name="Johnson S.L."/>
            <person name="Chertkov O."/>
            <person name="Teshima H."/>
            <person name="Gibbons H.S."/>
            <person name="Johnsky L.A."/>
            <person name="Karavis M.A."/>
            <person name="Smith L.A."/>
        </authorList>
    </citation>
    <scope>NUCLEOTIDE SEQUENCE [LARGE SCALE GENOMIC DNA]</scope>
    <source>
        <strain evidence="7">Sullivan</strain>
        <plasmid evidence="8">Plasmid pCBJ</plasmid>
    </source>
</reference>
<evidence type="ECO:0000256" key="2">
    <source>
        <dbReference type="ARBA" id="ARBA00012379"/>
    </source>
</evidence>
<evidence type="ECO:0000256" key="4">
    <source>
        <dbReference type="ARBA" id="ARBA00023080"/>
    </source>
</evidence>
<evidence type="ECO:0000313" key="7">
    <source>
        <dbReference type="EMBL" id="AIY85407.1"/>
    </source>
</evidence>
<dbReference type="CDD" id="cd07557">
    <property type="entry name" value="trimeric_dUTPase"/>
    <property type="match status" value="1"/>
</dbReference>
<dbReference type="InterPro" id="IPR036157">
    <property type="entry name" value="dUTPase-like_sf"/>
</dbReference>
<organism evidence="7 8">
    <name type="scientific">Clostridium baratii str. Sullivan</name>
    <dbReference type="NCBI Taxonomy" id="1415775"/>
    <lineage>
        <taxon>Bacteria</taxon>
        <taxon>Bacillati</taxon>
        <taxon>Bacillota</taxon>
        <taxon>Clostridia</taxon>
        <taxon>Eubacteriales</taxon>
        <taxon>Clostridiaceae</taxon>
        <taxon>Clostridium</taxon>
    </lineage>
</organism>
<name>A0A0A7G0P4_9CLOT</name>
<sequence>MLENLKTNPFEDMEHTITNKEIVKADFMKVIDDVPAYKHEKGDAGYDLYAVEDTWIFPFRTKKVPLNFRCSLPKGKFGIVTSRSGESLKGNFVVPGIIDCNYTGVISAIMTRIGLFPRKIKKGTRIAQMIIIDYHDVDFKKVNSLEKTSRGDNGFGSSGNK</sequence>
<dbReference type="PANTHER" id="PTHR11241:SF0">
    <property type="entry name" value="DEOXYURIDINE 5'-TRIPHOSPHATE NUCLEOTIDOHYDROLASE"/>
    <property type="match status" value="1"/>
</dbReference>
<keyword evidence="3 7" id="KW-0378">Hydrolase</keyword>
<dbReference type="Proteomes" id="UP000030635">
    <property type="component" value="Plasmid pCBJ"/>
</dbReference>
<evidence type="ECO:0000256" key="1">
    <source>
        <dbReference type="ARBA" id="ARBA00006581"/>
    </source>
</evidence>
<evidence type="ECO:0000256" key="5">
    <source>
        <dbReference type="ARBA" id="ARBA00047686"/>
    </source>
</evidence>
<evidence type="ECO:0000313" key="8">
    <source>
        <dbReference type="Proteomes" id="UP000030635"/>
    </source>
</evidence>
<keyword evidence="8" id="KW-1185">Reference proteome</keyword>
<keyword evidence="7" id="KW-0614">Plasmid</keyword>
<dbReference type="Gene3D" id="2.70.40.10">
    <property type="match status" value="1"/>
</dbReference>
<dbReference type="EMBL" id="CP006906">
    <property type="protein sequence ID" value="AIY85407.1"/>
    <property type="molecule type" value="Genomic_DNA"/>
</dbReference>
<dbReference type="OrthoDB" id="9809956at2"/>
<dbReference type="eggNOG" id="COG0756">
    <property type="taxonomic scope" value="Bacteria"/>
</dbReference>
<dbReference type="RefSeq" id="WP_052139641.1">
    <property type="nucleotide sequence ID" value="NZ_CP006906.1"/>
</dbReference>
<dbReference type="GO" id="GO:0004170">
    <property type="term" value="F:dUTP diphosphatase activity"/>
    <property type="evidence" value="ECO:0007669"/>
    <property type="project" value="UniProtKB-EC"/>
</dbReference>
<dbReference type="EC" id="3.6.1.23" evidence="2"/>
<feature type="domain" description="dUTPase-like" evidence="6">
    <location>
        <begin position="39"/>
        <end position="159"/>
    </location>
</feature>
<dbReference type="GO" id="GO:0046081">
    <property type="term" value="P:dUTP catabolic process"/>
    <property type="evidence" value="ECO:0007669"/>
    <property type="project" value="InterPro"/>
</dbReference>
<protein>
    <recommendedName>
        <fullName evidence="2">dUTP diphosphatase</fullName>
        <ecNumber evidence="2">3.6.1.23</ecNumber>
    </recommendedName>
</protein>
<dbReference type="KEGG" id="cbv:U729_3197"/>
<comment type="catalytic activity">
    <reaction evidence="5">
        <text>dUTP + H2O = dUMP + diphosphate + H(+)</text>
        <dbReference type="Rhea" id="RHEA:10248"/>
        <dbReference type="ChEBI" id="CHEBI:15377"/>
        <dbReference type="ChEBI" id="CHEBI:15378"/>
        <dbReference type="ChEBI" id="CHEBI:33019"/>
        <dbReference type="ChEBI" id="CHEBI:61555"/>
        <dbReference type="ChEBI" id="CHEBI:246422"/>
        <dbReference type="EC" id="3.6.1.23"/>
    </reaction>
</comment>
<dbReference type="InterPro" id="IPR033704">
    <property type="entry name" value="dUTPase_trimeric"/>
</dbReference>
<dbReference type="PANTHER" id="PTHR11241">
    <property type="entry name" value="DEOXYURIDINE 5'-TRIPHOSPHATE NUCLEOTIDOHYDROLASE"/>
    <property type="match status" value="1"/>
</dbReference>
<dbReference type="GO" id="GO:0006226">
    <property type="term" value="P:dUMP biosynthetic process"/>
    <property type="evidence" value="ECO:0007669"/>
    <property type="project" value="InterPro"/>
</dbReference>
<dbReference type="Pfam" id="PF00692">
    <property type="entry name" value="dUTPase"/>
    <property type="match status" value="1"/>
</dbReference>
<dbReference type="AlphaFoldDB" id="A0A0A7G0P4"/>
<dbReference type="InterPro" id="IPR008181">
    <property type="entry name" value="dUTPase"/>
</dbReference>
<evidence type="ECO:0000256" key="3">
    <source>
        <dbReference type="ARBA" id="ARBA00022801"/>
    </source>
</evidence>
<dbReference type="InterPro" id="IPR029054">
    <property type="entry name" value="dUTPase-like"/>
</dbReference>
<gene>
    <name evidence="7" type="primary">dut</name>
    <name evidence="7" type="ORF">U729_3197</name>
</gene>
<keyword evidence="4" id="KW-0546">Nucleotide metabolism</keyword>
<comment type="similarity">
    <text evidence="1">Belongs to the dUTPase family.</text>
</comment>
<geneLocation type="plasmid" evidence="7 8">
    <name>pCBJ</name>
</geneLocation>
<proteinExistence type="inferred from homology"/>
<dbReference type="SUPFAM" id="SSF51283">
    <property type="entry name" value="dUTPase-like"/>
    <property type="match status" value="1"/>
</dbReference>
<dbReference type="HOGENOM" id="CLU_068508_1_3_9"/>